<evidence type="ECO:0000313" key="3">
    <source>
        <dbReference type="Proteomes" id="UP000068250"/>
    </source>
</evidence>
<keyword evidence="4" id="KW-1185">Reference proteome</keyword>
<proteinExistence type="predicted"/>
<dbReference type="PATRIC" id="fig|431306.5.peg.2830"/>
<reference evidence="3" key="1">
    <citation type="submission" date="2014-09" db="EMBL/GenBank/DDBJ databases">
        <authorList>
            <person name="Illeghems K.G."/>
        </authorList>
    </citation>
    <scope>NUCLEOTIDE SEQUENCE [LARGE SCALE GENOMIC DNA]</scope>
    <source>
        <strain evidence="3">LMG 23848T</strain>
        <plasmid evidence="3">1P</plasmid>
    </source>
</reference>
<evidence type="ECO:0000313" key="2">
    <source>
        <dbReference type="EMBL" id="NHO40567.1"/>
    </source>
</evidence>
<organism evidence="1 3">
    <name type="scientific">Acetobacter ghanensis</name>
    <dbReference type="NCBI Taxonomy" id="431306"/>
    <lineage>
        <taxon>Bacteria</taxon>
        <taxon>Pseudomonadati</taxon>
        <taxon>Pseudomonadota</taxon>
        <taxon>Alphaproteobacteria</taxon>
        <taxon>Acetobacterales</taxon>
        <taxon>Acetobacteraceae</taxon>
        <taxon>Acetobacter</taxon>
    </lineage>
</organism>
<reference evidence="1" key="2">
    <citation type="submission" date="2014-09" db="EMBL/GenBank/DDBJ databases">
        <authorList>
            <person name="Magalhaes I.L.F."/>
            <person name="Oliveira U."/>
            <person name="Santos F.R."/>
            <person name="Vidigal T.H.D.A."/>
            <person name="Brescovit A.D."/>
            <person name="Santos A.J."/>
        </authorList>
    </citation>
    <scope>NUCLEOTIDE SEQUENCE</scope>
    <source>
        <strain evidence="1">LMG 23848T</strain>
    </source>
</reference>
<dbReference type="EMBL" id="WOTE01000023">
    <property type="protein sequence ID" value="NHO40567.1"/>
    <property type="molecule type" value="Genomic_DNA"/>
</dbReference>
<reference evidence="2 4" key="3">
    <citation type="journal article" date="2020" name="Int. J. Syst. Evol. Microbiol.">
        <title>Novel acetic acid bacteria from cider fermentations: Acetobacter conturbans sp. nov. and Acetobacter fallax sp. nov.</title>
        <authorList>
            <person name="Sombolestani A.S."/>
            <person name="Cleenwerck I."/>
            <person name="Cnockaert M."/>
            <person name="Borremans W."/>
            <person name="Wieme A.D."/>
            <person name="De Vuyst L."/>
            <person name="Vandamme P."/>
        </authorList>
    </citation>
    <scope>NUCLEOTIDE SEQUENCE [LARGE SCALE GENOMIC DNA]</scope>
    <source>
        <strain evidence="2 4">LMG 23848</strain>
    </source>
</reference>
<evidence type="ECO:0000313" key="4">
    <source>
        <dbReference type="Proteomes" id="UP000657200"/>
    </source>
</evidence>
<dbReference type="EMBL" id="LN609303">
    <property type="protein sequence ID" value="CEF57405.1"/>
    <property type="molecule type" value="Genomic_DNA"/>
</dbReference>
<dbReference type="Proteomes" id="UP000068250">
    <property type="component" value="Plasmid 1P"/>
</dbReference>
<sequence>MHAYTGTIGLQAGEQVSSMEFFMCAETVDPGVSKTAERPDQTPAARQPRLQTTLAALLAEHLNRRAAQTLQDRAPDE</sequence>
<geneLocation type="plasmid" evidence="3">
    <name>1P</name>
</geneLocation>
<gene>
    <name evidence="1" type="ORF">AGA_1P99</name>
    <name evidence="2" type="ORF">GOB80_13005</name>
</gene>
<dbReference type="Proteomes" id="UP000657200">
    <property type="component" value="Unassembled WGS sequence"/>
</dbReference>
<dbReference type="AlphaFoldDB" id="A0A0U5F7K5"/>
<protein>
    <submittedName>
        <fullName evidence="1">Uncharacterized protein</fullName>
    </submittedName>
</protein>
<name>A0A0U5F7K5_9PROT</name>
<dbReference type="RefSeq" id="WP_059024949.1">
    <property type="nucleotide sequence ID" value="NZ_LN609303.1"/>
</dbReference>
<evidence type="ECO:0000313" key="1">
    <source>
        <dbReference type="EMBL" id="CEF57405.1"/>
    </source>
</evidence>
<accession>A0A0U5F7K5</accession>